<comment type="caution">
    <text evidence="1">The sequence shown here is derived from an EMBL/GenBank/DDBJ whole genome shotgun (WGS) entry which is preliminary data.</text>
</comment>
<reference evidence="1" key="1">
    <citation type="submission" date="2019-05" db="EMBL/GenBank/DDBJ databases">
        <title>Annotation for the trematode Fasciolopsis buski.</title>
        <authorList>
            <person name="Choi Y.-J."/>
        </authorList>
    </citation>
    <scope>NUCLEOTIDE SEQUENCE</scope>
    <source>
        <strain evidence="1">HT</strain>
        <tissue evidence="1">Whole worm</tissue>
    </source>
</reference>
<proteinExistence type="predicted"/>
<dbReference type="EMBL" id="LUCM01002516">
    <property type="protein sequence ID" value="KAA0197230.1"/>
    <property type="molecule type" value="Genomic_DNA"/>
</dbReference>
<organism evidence="1 2">
    <name type="scientific">Fasciolopsis buskii</name>
    <dbReference type="NCBI Taxonomy" id="27845"/>
    <lineage>
        <taxon>Eukaryota</taxon>
        <taxon>Metazoa</taxon>
        <taxon>Spiralia</taxon>
        <taxon>Lophotrochozoa</taxon>
        <taxon>Platyhelminthes</taxon>
        <taxon>Trematoda</taxon>
        <taxon>Digenea</taxon>
        <taxon>Plagiorchiida</taxon>
        <taxon>Echinostomata</taxon>
        <taxon>Echinostomatoidea</taxon>
        <taxon>Fasciolidae</taxon>
        <taxon>Fasciolopsis</taxon>
    </lineage>
</organism>
<name>A0A8E0RYU8_9TREM</name>
<accession>A0A8E0RYU8</accession>
<dbReference type="AlphaFoldDB" id="A0A8E0RYU8"/>
<gene>
    <name evidence="1" type="ORF">FBUS_01864</name>
</gene>
<dbReference type="OrthoDB" id="10513144at2759"/>
<protein>
    <submittedName>
        <fullName evidence="1">Uncharacterized protein</fullName>
    </submittedName>
</protein>
<keyword evidence="2" id="KW-1185">Reference proteome</keyword>
<evidence type="ECO:0000313" key="2">
    <source>
        <dbReference type="Proteomes" id="UP000728185"/>
    </source>
</evidence>
<sequence length="240" mass="27074">MKLLRNYDFRLVSTLRRARRATIGGNATNTRNMFVRTFRRTFGHLRQTKFRPKELCGQRPTRICLKSVSSVDLKRSGSGNRSCPIRPPELIVTLSREGSDQSEMEDQKTRGSEQAVREVMVDGHATMAGTLLPSCELKQSDADKMRYLRESSVDDLGRENNDSLFDCDIAHSTRDINESSSASISFPVADQLPTSRTKKGELNRRHYGSVVSVGAYCDRNLQPTDATFRSRHRKSISADL</sequence>
<evidence type="ECO:0000313" key="1">
    <source>
        <dbReference type="EMBL" id="KAA0197230.1"/>
    </source>
</evidence>
<dbReference type="Proteomes" id="UP000728185">
    <property type="component" value="Unassembled WGS sequence"/>
</dbReference>